<dbReference type="Proteomes" id="UP000734854">
    <property type="component" value="Unassembled WGS sequence"/>
</dbReference>
<organism evidence="1 2">
    <name type="scientific">Zingiber officinale</name>
    <name type="common">Ginger</name>
    <name type="synonym">Amomum zingiber</name>
    <dbReference type="NCBI Taxonomy" id="94328"/>
    <lineage>
        <taxon>Eukaryota</taxon>
        <taxon>Viridiplantae</taxon>
        <taxon>Streptophyta</taxon>
        <taxon>Embryophyta</taxon>
        <taxon>Tracheophyta</taxon>
        <taxon>Spermatophyta</taxon>
        <taxon>Magnoliopsida</taxon>
        <taxon>Liliopsida</taxon>
        <taxon>Zingiberales</taxon>
        <taxon>Zingiberaceae</taxon>
        <taxon>Zingiber</taxon>
    </lineage>
</organism>
<accession>A0A8J5GC42</accession>
<sequence length="108" mass="12143">MLFCNRASFTRTRGCAVRAPGRPHTAIRTLAASRMLAATSKPPVLNISTFSKIESDQIKSKAKDDLESLGYVLMYFLRGSLLWKGLKVVSKKQKYDKISEKKVLIPLR</sequence>
<evidence type="ECO:0008006" key="3">
    <source>
        <dbReference type="Google" id="ProtNLM"/>
    </source>
</evidence>
<evidence type="ECO:0000313" key="1">
    <source>
        <dbReference type="EMBL" id="KAG6505443.1"/>
    </source>
</evidence>
<reference evidence="1 2" key="1">
    <citation type="submission" date="2020-08" db="EMBL/GenBank/DDBJ databases">
        <title>Plant Genome Project.</title>
        <authorList>
            <person name="Zhang R.-G."/>
        </authorList>
    </citation>
    <scope>NUCLEOTIDE SEQUENCE [LARGE SCALE GENOMIC DNA]</scope>
    <source>
        <tissue evidence="1">Rhizome</tissue>
    </source>
</reference>
<evidence type="ECO:0000313" key="2">
    <source>
        <dbReference type="Proteomes" id="UP000734854"/>
    </source>
</evidence>
<dbReference type="Gene3D" id="1.10.510.10">
    <property type="entry name" value="Transferase(Phosphotransferase) domain 1"/>
    <property type="match status" value="1"/>
</dbReference>
<proteinExistence type="predicted"/>
<dbReference type="EMBL" id="JACMSC010000010">
    <property type="protein sequence ID" value="KAG6505443.1"/>
    <property type="molecule type" value="Genomic_DNA"/>
</dbReference>
<dbReference type="AlphaFoldDB" id="A0A8J5GC42"/>
<dbReference type="SUPFAM" id="SSF56112">
    <property type="entry name" value="Protein kinase-like (PK-like)"/>
    <property type="match status" value="1"/>
</dbReference>
<gene>
    <name evidence="1" type="ORF">ZIOFF_037799</name>
</gene>
<keyword evidence="2" id="KW-1185">Reference proteome</keyword>
<protein>
    <recommendedName>
        <fullName evidence="3">Non-specific serine/threonine protein kinase</fullName>
    </recommendedName>
</protein>
<dbReference type="InterPro" id="IPR011009">
    <property type="entry name" value="Kinase-like_dom_sf"/>
</dbReference>
<comment type="caution">
    <text evidence="1">The sequence shown here is derived from an EMBL/GenBank/DDBJ whole genome shotgun (WGS) entry which is preliminary data.</text>
</comment>
<name>A0A8J5GC42_ZINOF</name>